<dbReference type="Gene3D" id="2.40.128.130">
    <property type="entry name" value="Autotransporter beta-domain"/>
    <property type="match status" value="1"/>
</dbReference>
<evidence type="ECO:0000313" key="2">
    <source>
        <dbReference type="EMBL" id="RDU73263.1"/>
    </source>
</evidence>
<gene>
    <name evidence="2" type="ORF">CQA57_05085</name>
</gene>
<dbReference type="RefSeq" id="WP_115579153.1">
    <property type="nucleotide sequence ID" value="NZ_NXLX01000011.1"/>
</dbReference>
<dbReference type="OrthoDB" id="5360552at2"/>
<evidence type="ECO:0000259" key="1">
    <source>
        <dbReference type="PROSITE" id="PS51208"/>
    </source>
</evidence>
<protein>
    <recommendedName>
        <fullName evidence="1">Autotransporter domain-containing protein</fullName>
    </recommendedName>
</protein>
<accession>A0A3D8J6Z5</accession>
<dbReference type="SUPFAM" id="SSF103515">
    <property type="entry name" value="Autotransporter"/>
    <property type="match status" value="1"/>
</dbReference>
<comment type="caution">
    <text evidence="2">The sequence shown here is derived from an EMBL/GenBank/DDBJ whole genome shotgun (WGS) entry which is preliminary data.</text>
</comment>
<sequence length="675" mass="73191">MEITAKSISFGDGSVTINDLFAGWSGSSKTIPAYFSNLKSGSKLNADVTINSDGTLASVVILKEQENAVITTISKNLIVNQGGIAAGSQIEGKEGVIEVGGRATLRDVNIATFMPESGVIGNITILKAYGGVDLQGVKSASAFAWAQAGDLVSGLENIKGSSGNTAAEEGGLTYRLTAYTLEAKVDGNALIVTPKLTEEAKNQDIKTLVNTEKNEAILVFYNNWKQHENNPNGTNGFSQQKVKEIIQTIGDFLRARGIDPDTGNPLSSTFVLKSANVLADSIQTKLSTEITPTMADITNKLDILTNKDNADITEAIKNSSNDLLAVNFVARSAQAYNNLPLQLVDEVKSSIKQTASSANLAFLQENLGVKMAVTQRLMGYKPISLSKVEKQDEENKEAIEVVQIANVRNLWVNTYGGSMIVGNNVGGLGGVSVGFDDSKENAIIGGYLAYTYNYAKDDLLKLDAQSIEAGFYTRMDFNSHQIDVNLKTQANFINQERETKIYASSTKANYFNSYSALEVRYGYNFGSESFFTKPFIGARVGYSMTPSYKDSGDIILDFEAQNNVIGTLSFGVELRKFFDKSGFLYVIPSIEQGVFGLQDSLKFKGATNISNALEIDNRAKTYAQLLIGGEIRVNNAWNIGLGMALKQIITGLQDDNQEWKNQTYITGNISGIYKF</sequence>
<name>A0A3D8J6Z5_9HELI</name>
<dbReference type="EMBL" id="NXLX01000011">
    <property type="protein sequence ID" value="RDU73263.1"/>
    <property type="molecule type" value="Genomic_DNA"/>
</dbReference>
<dbReference type="SMART" id="SM00869">
    <property type="entry name" value="Autotransporter"/>
    <property type="match status" value="1"/>
</dbReference>
<evidence type="ECO:0000313" key="3">
    <source>
        <dbReference type="Proteomes" id="UP000256695"/>
    </source>
</evidence>
<dbReference type="InterPro" id="IPR005546">
    <property type="entry name" value="Autotransporte_beta"/>
</dbReference>
<feature type="domain" description="Autotransporter" evidence="1">
    <location>
        <begin position="403"/>
        <end position="675"/>
    </location>
</feature>
<proteinExistence type="predicted"/>
<dbReference type="PROSITE" id="PS51208">
    <property type="entry name" value="AUTOTRANSPORTER"/>
    <property type="match status" value="1"/>
</dbReference>
<reference evidence="2 3" key="1">
    <citation type="submission" date="2018-04" db="EMBL/GenBank/DDBJ databases">
        <title>Novel Campyloabacter and Helicobacter Species and Strains.</title>
        <authorList>
            <person name="Mannion A.J."/>
            <person name="Shen Z."/>
            <person name="Fox J.G."/>
        </authorList>
    </citation>
    <scope>NUCLEOTIDE SEQUENCE [LARGE SCALE GENOMIC DNA]</scope>
    <source>
        <strain evidence="2 3">MIT 04-9362</strain>
    </source>
</reference>
<dbReference type="InterPro" id="IPR036709">
    <property type="entry name" value="Autotransporte_beta_dom_sf"/>
</dbReference>
<dbReference type="AlphaFoldDB" id="A0A3D8J6Z5"/>
<organism evidence="2 3">
    <name type="scientific">Helicobacter anseris</name>
    <dbReference type="NCBI Taxonomy" id="375926"/>
    <lineage>
        <taxon>Bacteria</taxon>
        <taxon>Pseudomonadati</taxon>
        <taxon>Campylobacterota</taxon>
        <taxon>Epsilonproteobacteria</taxon>
        <taxon>Campylobacterales</taxon>
        <taxon>Helicobacteraceae</taxon>
        <taxon>Helicobacter</taxon>
    </lineage>
</organism>
<dbReference type="Proteomes" id="UP000256695">
    <property type="component" value="Unassembled WGS sequence"/>
</dbReference>
<keyword evidence="3" id="KW-1185">Reference proteome</keyword>